<reference evidence="5" key="1">
    <citation type="journal article" date="2019" name="Int. J. Syst. Evol. Microbiol.">
        <title>The Global Catalogue of Microorganisms (GCM) 10K type strain sequencing project: providing services to taxonomists for standard genome sequencing and annotation.</title>
        <authorList>
            <consortium name="The Broad Institute Genomics Platform"/>
            <consortium name="The Broad Institute Genome Sequencing Center for Infectious Disease"/>
            <person name="Wu L."/>
            <person name="Ma J."/>
        </authorList>
    </citation>
    <scope>NUCLEOTIDE SEQUENCE [LARGE SCALE GENOMIC DNA]</scope>
    <source>
        <strain evidence="5">JCM 4816</strain>
    </source>
</reference>
<dbReference type="GO" id="GO:0016757">
    <property type="term" value="F:glycosyltransferase activity"/>
    <property type="evidence" value="ECO:0007669"/>
    <property type="project" value="UniProtKB-KW"/>
</dbReference>
<dbReference type="SUPFAM" id="SSF53756">
    <property type="entry name" value="UDP-Glycosyltransferase/glycogen phosphorylase"/>
    <property type="match status" value="1"/>
</dbReference>
<comment type="caution">
    <text evidence="4">The sequence shown here is derived from an EMBL/GenBank/DDBJ whole genome shotgun (WGS) entry which is preliminary data.</text>
</comment>
<dbReference type="InterPro" id="IPR050194">
    <property type="entry name" value="Glycosyltransferase_grp1"/>
</dbReference>
<keyword evidence="5" id="KW-1185">Reference proteome</keyword>
<dbReference type="PANTHER" id="PTHR45947:SF3">
    <property type="entry name" value="SULFOQUINOVOSYL TRANSFERASE SQD2"/>
    <property type="match status" value="1"/>
</dbReference>
<dbReference type="EC" id="2.4.-.-" evidence="4"/>
<name>A0ABW1FXW1_9ACTN</name>
<gene>
    <name evidence="4" type="ORF">ACFP3V_08840</name>
</gene>
<dbReference type="Proteomes" id="UP001596174">
    <property type="component" value="Unassembled WGS sequence"/>
</dbReference>
<evidence type="ECO:0000256" key="2">
    <source>
        <dbReference type="ARBA" id="ARBA00022679"/>
    </source>
</evidence>
<organism evidence="4 5">
    <name type="scientific">Streptacidiphilus monticola</name>
    <dbReference type="NCBI Taxonomy" id="2161674"/>
    <lineage>
        <taxon>Bacteria</taxon>
        <taxon>Bacillati</taxon>
        <taxon>Actinomycetota</taxon>
        <taxon>Actinomycetes</taxon>
        <taxon>Kitasatosporales</taxon>
        <taxon>Streptomycetaceae</taxon>
        <taxon>Streptacidiphilus</taxon>
    </lineage>
</organism>
<evidence type="ECO:0000313" key="5">
    <source>
        <dbReference type="Proteomes" id="UP001596174"/>
    </source>
</evidence>
<protein>
    <submittedName>
        <fullName evidence="4">Glycosyltransferase</fullName>
        <ecNumber evidence="4">2.4.-.-</ecNumber>
    </submittedName>
</protein>
<dbReference type="Gene3D" id="3.40.50.2000">
    <property type="entry name" value="Glycogen Phosphorylase B"/>
    <property type="match status" value="2"/>
</dbReference>
<dbReference type="RefSeq" id="WP_380581624.1">
    <property type="nucleotide sequence ID" value="NZ_JBHSQJ010000031.1"/>
</dbReference>
<keyword evidence="2 4" id="KW-0808">Transferase</keyword>
<keyword evidence="1 4" id="KW-0328">Glycosyltransferase</keyword>
<proteinExistence type="predicted"/>
<dbReference type="PANTHER" id="PTHR45947">
    <property type="entry name" value="SULFOQUINOVOSYL TRANSFERASE SQD2"/>
    <property type="match status" value="1"/>
</dbReference>
<evidence type="ECO:0000256" key="1">
    <source>
        <dbReference type="ARBA" id="ARBA00022676"/>
    </source>
</evidence>
<sequence length="390" mass="42185">MSPVNSLTVLHVSQPVDGGVARVVVDLVRAQVAAGYRVVVACPDEGFLGADARNAGAAVVNWPAVRSPWRALGREAWALRGIVRQVGPDVLHLHSSKAGLAGRLAVRGGVPTVFQPHAWSFEATSGPLTDVVTRWERWAARWTHRLVCVSEVERSRGLQRGVRAPYTVVRNGVDIGRFDPAVLPAPRDARRKLGVRGEARLVVCVGRLCRQKGQDLLLRAWPRVRAALPDAELALVGDGPDREELERQAEGLPGVRFAGAVPDPRDWYAAADLVVQPSRWEGMALAPLEAMACARPVLLTDVPGARECLGESELPLAVGDIVELASGISHMLADLDRCRRLGSQARARVAERHRLSESCAAVARVYAELRRQLPVQGDPARESLTNSSTV</sequence>
<dbReference type="EMBL" id="JBHSQJ010000031">
    <property type="protein sequence ID" value="MFC5907325.1"/>
    <property type="molecule type" value="Genomic_DNA"/>
</dbReference>
<dbReference type="InterPro" id="IPR028098">
    <property type="entry name" value="Glyco_trans_4-like_N"/>
</dbReference>
<evidence type="ECO:0000259" key="3">
    <source>
        <dbReference type="Pfam" id="PF13439"/>
    </source>
</evidence>
<dbReference type="Pfam" id="PF13692">
    <property type="entry name" value="Glyco_trans_1_4"/>
    <property type="match status" value="1"/>
</dbReference>
<feature type="domain" description="Glycosyltransferase subfamily 4-like N-terminal" evidence="3">
    <location>
        <begin position="18"/>
        <end position="176"/>
    </location>
</feature>
<dbReference type="Pfam" id="PF13439">
    <property type="entry name" value="Glyco_transf_4"/>
    <property type="match status" value="1"/>
</dbReference>
<evidence type="ECO:0000313" key="4">
    <source>
        <dbReference type="EMBL" id="MFC5907325.1"/>
    </source>
</evidence>
<accession>A0ABW1FXW1</accession>